<dbReference type="Pfam" id="PF20432">
    <property type="entry name" value="Xre-like-HTH"/>
    <property type="match status" value="1"/>
</dbReference>
<dbReference type="EMBL" id="CP059732">
    <property type="protein sequence ID" value="QMW06770.1"/>
    <property type="molecule type" value="Genomic_DNA"/>
</dbReference>
<organism evidence="2 3">
    <name type="scientific">Spirosoma foliorum</name>
    <dbReference type="NCBI Taxonomy" id="2710596"/>
    <lineage>
        <taxon>Bacteria</taxon>
        <taxon>Pseudomonadati</taxon>
        <taxon>Bacteroidota</taxon>
        <taxon>Cytophagia</taxon>
        <taxon>Cytophagales</taxon>
        <taxon>Cytophagaceae</taxon>
        <taxon>Spirosoma</taxon>
    </lineage>
</organism>
<name>A0A7G5H6M8_9BACT</name>
<keyword evidence="3" id="KW-1185">Reference proteome</keyword>
<protein>
    <recommendedName>
        <fullName evidence="1">Antitoxin Xre-like helix-turn-helix domain-containing protein</fullName>
    </recommendedName>
</protein>
<dbReference type="GO" id="GO:0003677">
    <property type="term" value="F:DNA binding"/>
    <property type="evidence" value="ECO:0007669"/>
    <property type="project" value="InterPro"/>
</dbReference>
<dbReference type="AlphaFoldDB" id="A0A7G5H6M8"/>
<proteinExistence type="predicted"/>
<gene>
    <name evidence="2" type="ORF">H3H32_18690</name>
</gene>
<dbReference type="InterPro" id="IPR046847">
    <property type="entry name" value="Xre-like_HTH"/>
</dbReference>
<dbReference type="Proteomes" id="UP000515369">
    <property type="component" value="Chromosome"/>
</dbReference>
<evidence type="ECO:0000259" key="1">
    <source>
        <dbReference type="Pfam" id="PF20432"/>
    </source>
</evidence>
<accession>A0A7G5H6M8</accession>
<sequence length="134" mass="15177">MDFSTETQWTVDGFAIVEQTRAGVRRAKVDELACPVGLTDREMTRILNISERTLHRLRPDAHLDCNASERLLLLEVLLKHRLDVFDGRADVLGRCSNDSLLELRQQAPVKLLDTETVFSLVHTVLGRIKHGVYA</sequence>
<feature type="domain" description="Antitoxin Xre-like helix-turn-helix" evidence="1">
    <location>
        <begin position="17"/>
        <end position="74"/>
    </location>
</feature>
<reference evidence="2 3" key="1">
    <citation type="submission" date="2020-07" db="EMBL/GenBank/DDBJ databases">
        <title>Spirosoma foliorum sp. nov., isolated from the leaves on the Nejang mountain Korea, Republic of.</title>
        <authorList>
            <person name="Ho H."/>
            <person name="Lee Y.-J."/>
            <person name="Nurcahyanto D.-A."/>
            <person name="Kim S.-G."/>
        </authorList>
    </citation>
    <scope>NUCLEOTIDE SEQUENCE [LARGE SCALE GENOMIC DNA]</scope>
    <source>
        <strain evidence="2 3">PL0136</strain>
    </source>
</reference>
<evidence type="ECO:0000313" key="3">
    <source>
        <dbReference type="Proteomes" id="UP000515369"/>
    </source>
</evidence>
<evidence type="ECO:0000313" key="2">
    <source>
        <dbReference type="EMBL" id="QMW06770.1"/>
    </source>
</evidence>
<dbReference type="RefSeq" id="WP_182464163.1">
    <property type="nucleotide sequence ID" value="NZ_CP059732.1"/>
</dbReference>
<dbReference type="KEGG" id="sfol:H3H32_18690"/>